<dbReference type="InterPro" id="IPR056180">
    <property type="entry name" value="ZPR1_jr_dom"/>
</dbReference>
<evidence type="ECO:0000313" key="8">
    <source>
        <dbReference type="Proteomes" id="UP000050320"/>
    </source>
</evidence>
<evidence type="ECO:0000256" key="1">
    <source>
        <dbReference type="ARBA" id="ARBA00008354"/>
    </source>
</evidence>
<dbReference type="PATRIC" id="fig|507754.4.peg.541"/>
<accession>A0A0N8PQB7</accession>
<comment type="caution">
    <text evidence="6">The sequence shown here is derived from an EMBL/GenBank/DDBJ whole genome shotgun (WGS) entry which is preliminary data.</text>
</comment>
<evidence type="ECO:0000256" key="4">
    <source>
        <dbReference type="ARBA" id="ARBA00022833"/>
    </source>
</evidence>
<gene>
    <name evidence="7" type="ORF">AOG54_04885</name>
    <name evidence="6" type="ORF">SE19_04505</name>
</gene>
<reference evidence="6 9" key="1">
    <citation type="submission" date="2015-09" db="EMBL/GenBank/DDBJ databases">
        <title>Draft genome sequence of Acidiplasma aeolicum DSM 18409.</title>
        <authorList>
            <person name="Hemp J."/>
        </authorList>
    </citation>
    <scope>NUCLEOTIDE SEQUENCE [LARGE SCALE GENOMIC DNA]</scope>
    <source>
        <strain evidence="6 9">V</strain>
    </source>
</reference>
<comment type="similarity">
    <text evidence="1">Belongs to the ZPR1 family.</text>
</comment>
<dbReference type="InterPro" id="IPR040141">
    <property type="entry name" value="ZPR1"/>
</dbReference>
<evidence type="ECO:0000259" key="5">
    <source>
        <dbReference type="SMART" id="SM00709"/>
    </source>
</evidence>
<dbReference type="EMBL" id="LKBG01000240">
    <property type="protein sequence ID" value="KQB34453.1"/>
    <property type="molecule type" value="Genomic_DNA"/>
</dbReference>
<protein>
    <recommendedName>
        <fullName evidence="5">Zinc finger ZPR1-type domain-containing protein</fullName>
    </recommendedName>
</protein>
<keyword evidence="2" id="KW-0479">Metal-binding</keyword>
<evidence type="ECO:0000256" key="3">
    <source>
        <dbReference type="ARBA" id="ARBA00022771"/>
    </source>
</evidence>
<dbReference type="NCBIfam" id="TIGR00340">
    <property type="entry name" value="zpr1_rel"/>
    <property type="match status" value="1"/>
</dbReference>
<dbReference type="GO" id="GO:0008270">
    <property type="term" value="F:zinc ion binding"/>
    <property type="evidence" value="ECO:0007669"/>
    <property type="project" value="UniProtKB-KW"/>
</dbReference>
<dbReference type="GeneID" id="84222037"/>
<dbReference type="Pfam" id="PF22794">
    <property type="entry name" value="jr-ZPR1"/>
    <property type="match status" value="1"/>
</dbReference>
<reference evidence="7 8" key="2">
    <citation type="submission" date="2015-09" db="EMBL/GenBank/DDBJ databases">
        <title>Heavy metals and arsenic resistance mechanisms in polyextremophilic archaea of the family Ferroplasmaceae.</title>
        <authorList>
            <person name="Bulaev A.G."/>
            <person name="Kanygina A.V."/>
        </authorList>
    </citation>
    <scope>NUCLEOTIDE SEQUENCE [LARGE SCALE GENOMIC DNA]</scope>
    <source>
        <strain evidence="7 8">VT</strain>
    </source>
</reference>
<dbReference type="Proteomes" id="UP000050320">
    <property type="component" value="Unassembled WGS sequence"/>
</dbReference>
<dbReference type="Gene3D" id="2.60.120.1040">
    <property type="entry name" value="ZPR1, A/B domain"/>
    <property type="match status" value="1"/>
</dbReference>
<keyword evidence="8" id="KW-1185">Reference proteome</keyword>
<dbReference type="PANTHER" id="PTHR10876">
    <property type="entry name" value="ZINC FINGER PROTEIN ZPR1"/>
    <property type="match status" value="1"/>
</dbReference>
<dbReference type="RefSeq" id="WP_048102053.1">
    <property type="nucleotide sequence ID" value="NZ_LJCQ01000199.1"/>
</dbReference>
<dbReference type="SMART" id="SM00709">
    <property type="entry name" value="Zpr1"/>
    <property type="match status" value="1"/>
</dbReference>
<keyword evidence="4" id="KW-0862">Zinc</keyword>
<feature type="domain" description="Zinc finger ZPR1-type" evidence="5">
    <location>
        <begin position="8"/>
        <end position="157"/>
    </location>
</feature>
<dbReference type="InterPro" id="IPR042451">
    <property type="entry name" value="ZPR1_A/B_dom"/>
</dbReference>
<dbReference type="InterPro" id="IPR004470">
    <property type="entry name" value="ZPR1-like_arc"/>
</dbReference>
<proteinExistence type="inferred from homology"/>
<dbReference type="Pfam" id="PF03367">
    <property type="entry name" value="Zn_ribbon_ZPR1"/>
    <property type="match status" value="1"/>
</dbReference>
<dbReference type="EMBL" id="LJCQ01000199">
    <property type="protein sequence ID" value="KPV46677.1"/>
    <property type="molecule type" value="Genomic_DNA"/>
</dbReference>
<name>A0A0N8PQB7_9ARCH</name>
<dbReference type="OrthoDB" id="14924at2157"/>
<evidence type="ECO:0000313" key="7">
    <source>
        <dbReference type="EMBL" id="KQB34453.1"/>
    </source>
</evidence>
<keyword evidence="3" id="KW-0863">Zinc-finger</keyword>
<organism evidence="6 9">
    <name type="scientific">Acidiplasma aeolicum</name>
    <dbReference type="NCBI Taxonomy" id="507754"/>
    <lineage>
        <taxon>Archaea</taxon>
        <taxon>Methanobacteriati</taxon>
        <taxon>Thermoplasmatota</taxon>
        <taxon>Thermoplasmata</taxon>
        <taxon>Thermoplasmatales</taxon>
        <taxon>Ferroplasmaceae</taxon>
        <taxon>Acidiplasma</taxon>
    </lineage>
</organism>
<dbReference type="Proteomes" id="UP000050515">
    <property type="component" value="Unassembled WGS sequence"/>
</dbReference>
<sequence>MNETLTDKQCPNCNSYLYYIEYDTEIPYEGKITIKTYTCKTCYYKNVSIQRHEREKPKVMLLRITGKNDLKTIIYRSPDAYIKIPEIDAEISPGIASNGYITTAEGIITSIKEKLSLMGNNKETKVLEERINNILKSNSEEITIIIDDDSGKSKINSSKAKVIEKPI</sequence>
<evidence type="ECO:0000313" key="6">
    <source>
        <dbReference type="EMBL" id="KPV46677.1"/>
    </source>
</evidence>
<dbReference type="PANTHER" id="PTHR10876:SF0">
    <property type="entry name" value="ZINC FINGER PROTEIN ZPR1"/>
    <property type="match status" value="1"/>
</dbReference>
<dbReference type="AlphaFoldDB" id="A0A0N8PQB7"/>
<dbReference type="NCBIfam" id="TIGR00310">
    <property type="entry name" value="ZPR1_znf"/>
    <property type="match status" value="1"/>
</dbReference>
<dbReference type="InterPro" id="IPR004457">
    <property type="entry name" value="Znf_ZPR1"/>
</dbReference>
<evidence type="ECO:0000256" key="2">
    <source>
        <dbReference type="ARBA" id="ARBA00022723"/>
    </source>
</evidence>
<evidence type="ECO:0000313" key="9">
    <source>
        <dbReference type="Proteomes" id="UP000050515"/>
    </source>
</evidence>